<gene>
    <name evidence="1" type="ORF">EV420DRAFT_1643352</name>
</gene>
<dbReference type="Proteomes" id="UP001175211">
    <property type="component" value="Unassembled WGS sequence"/>
</dbReference>
<organism evidence="1 2">
    <name type="scientific">Armillaria tabescens</name>
    <name type="common">Ringless honey mushroom</name>
    <name type="synonym">Agaricus tabescens</name>
    <dbReference type="NCBI Taxonomy" id="1929756"/>
    <lineage>
        <taxon>Eukaryota</taxon>
        <taxon>Fungi</taxon>
        <taxon>Dikarya</taxon>
        <taxon>Basidiomycota</taxon>
        <taxon>Agaricomycotina</taxon>
        <taxon>Agaricomycetes</taxon>
        <taxon>Agaricomycetidae</taxon>
        <taxon>Agaricales</taxon>
        <taxon>Marasmiineae</taxon>
        <taxon>Physalacriaceae</taxon>
        <taxon>Desarmillaria</taxon>
    </lineage>
</organism>
<comment type="caution">
    <text evidence="1">The sequence shown here is derived from an EMBL/GenBank/DDBJ whole genome shotgun (WGS) entry which is preliminary data.</text>
</comment>
<accession>A0AA39KBB6</accession>
<dbReference type="RefSeq" id="XP_060330293.1">
    <property type="nucleotide sequence ID" value="XM_060477492.1"/>
</dbReference>
<dbReference type="AlphaFoldDB" id="A0AA39KBB6"/>
<evidence type="ECO:0000313" key="2">
    <source>
        <dbReference type="Proteomes" id="UP001175211"/>
    </source>
</evidence>
<name>A0AA39KBB6_ARMTA</name>
<evidence type="ECO:0000313" key="1">
    <source>
        <dbReference type="EMBL" id="KAK0458001.1"/>
    </source>
</evidence>
<dbReference type="EMBL" id="JAUEPS010000019">
    <property type="protein sequence ID" value="KAK0458001.1"/>
    <property type="molecule type" value="Genomic_DNA"/>
</dbReference>
<dbReference type="GeneID" id="85361040"/>
<sequence length="172" mass="19051">MAEDHHTLSLSISAPSIDYQTNKVSWPVFMWYYDGDSEMSSVEVEDVFGVKLSKWEKLWVPDVSKTVLTTVPELNTNYGFDPACGGADVCEYFGWPFVEILNISTGDWMPLHDNASESTSVILDNGHRTLSQKTTSPSGNALEGGHIDEASTETEIAYDSAVLHCSNIQTYM</sequence>
<proteinExistence type="predicted"/>
<reference evidence="1" key="1">
    <citation type="submission" date="2023-06" db="EMBL/GenBank/DDBJ databases">
        <authorList>
            <consortium name="Lawrence Berkeley National Laboratory"/>
            <person name="Ahrendt S."/>
            <person name="Sahu N."/>
            <person name="Indic B."/>
            <person name="Wong-Bajracharya J."/>
            <person name="Merenyi Z."/>
            <person name="Ke H.-M."/>
            <person name="Monk M."/>
            <person name="Kocsube S."/>
            <person name="Drula E."/>
            <person name="Lipzen A."/>
            <person name="Balint B."/>
            <person name="Henrissat B."/>
            <person name="Andreopoulos B."/>
            <person name="Martin F.M."/>
            <person name="Harder C.B."/>
            <person name="Rigling D."/>
            <person name="Ford K.L."/>
            <person name="Foster G.D."/>
            <person name="Pangilinan J."/>
            <person name="Papanicolaou A."/>
            <person name="Barry K."/>
            <person name="LaButti K."/>
            <person name="Viragh M."/>
            <person name="Koriabine M."/>
            <person name="Yan M."/>
            <person name="Riley R."/>
            <person name="Champramary S."/>
            <person name="Plett K.L."/>
            <person name="Tsai I.J."/>
            <person name="Slot J."/>
            <person name="Sipos G."/>
            <person name="Plett J."/>
            <person name="Nagy L.G."/>
            <person name="Grigoriev I.V."/>
        </authorList>
    </citation>
    <scope>NUCLEOTIDE SEQUENCE</scope>
    <source>
        <strain evidence="1">CCBAS 213</strain>
    </source>
</reference>
<keyword evidence="2" id="KW-1185">Reference proteome</keyword>
<protein>
    <submittedName>
        <fullName evidence="1">Uncharacterized protein</fullName>
    </submittedName>
</protein>